<dbReference type="GO" id="GO:0008270">
    <property type="term" value="F:zinc ion binding"/>
    <property type="evidence" value="ECO:0007669"/>
    <property type="project" value="UniProtKB-KW"/>
</dbReference>
<keyword evidence="5" id="KW-1185">Reference proteome</keyword>
<feature type="region of interest" description="Disordered" evidence="2">
    <location>
        <begin position="1"/>
        <end position="83"/>
    </location>
</feature>
<dbReference type="InterPro" id="IPR001878">
    <property type="entry name" value="Znf_CCHC"/>
</dbReference>
<comment type="caution">
    <text evidence="4">The sequence shown here is derived from an EMBL/GenBank/DDBJ whole genome shotgun (WGS) entry which is preliminary data.</text>
</comment>
<reference evidence="4 5" key="1">
    <citation type="journal article" date="2020" name="Cell">
        <title>Large-Scale Comparative Analyses of Tick Genomes Elucidate Their Genetic Diversity and Vector Capacities.</title>
        <authorList>
            <consortium name="Tick Genome and Microbiome Consortium (TIGMIC)"/>
            <person name="Jia N."/>
            <person name="Wang J."/>
            <person name="Shi W."/>
            <person name="Du L."/>
            <person name="Sun Y."/>
            <person name="Zhan W."/>
            <person name="Jiang J.F."/>
            <person name="Wang Q."/>
            <person name="Zhang B."/>
            <person name="Ji P."/>
            <person name="Bell-Sakyi L."/>
            <person name="Cui X.M."/>
            <person name="Yuan T.T."/>
            <person name="Jiang B.G."/>
            <person name="Yang W.F."/>
            <person name="Lam T.T."/>
            <person name="Chang Q.C."/>
            <person name="Ding S.J."/>
            <person name="Wang X.J."/>
            <person name="Zhu J.G."/>
            <person name="Ruan X.D."/>
            <person name="Zhao L."/>
            <person name="Wei J.T."/>
            <person name="Ye R.Z."/>
            <person name="Que T.C."/>
            <person name="Du C.H."/>
            <person name="Zhou Y.H."/>
            <person name="Cheng J.X."/>
            <person name="Dai P.F."/>
            <person name="Guo W.B."/>
            <person name="Han X.H."/>
            <person name="Huang E.J."/>
            <person name="Li L.F."/>
            <person name="Wei W."/>
            <person name="Gao Y.C."/>
            <person name="Liu J.Z."/>
            <person name="Shao H.Z."/>
            <person name="Wang X."/>
            <person name="Wang C.C."/>
            <person name="Yang T.C."/>
            <person name="Huo Q.B."/>
            <person name="Li W."/>
            <person name="Chen H.Y."/>
            <person name="Chen S.E."/>
            <person name="Zhou L.G."/>
            <person name="Ni X.B."/>
            <person name="Tian J.H."/>
            <person name="Sheng Y."/>
            <person name="Liu T."/>
            <person name="Pan Y.S."/>
            <person name="Xia L.Y."/>
            <person name="Li J."/>
            <person name="Zhao F."/>
            <person name="Cao W.C."/>
        </authorList>
    </citation>
    <scope>NUCLEOTIDE SEQUENCE [LARGE SCALE GENOMIC DNA]</scope>
    <source>
        <strain evidence="4">HaeL-2018</strain>
    </source>
</reference>
<evidence type="ECO:0000313" key="5">
    <source>
        <dbReference type="Proteomes" id="UP000821853"/>
    </source>
</evidence>
<dbReference type="VEuPathDB" id="VectorBase:HLOH_062030"/>
<dbReference type="OMA" id="ITECAVH"/>
<evidence type="ECO:0000256" key="1">
    <source>
        <dbReference type="PROSITE-ProRule" id="PRU00047"/>
    </source>
</evidence>
<evidence type="ECO:0000313" key="4">
    <source>
        <dbReference type="EMBL" id="KAH9379502.1"/>
    </source>
</evidence>
<keyword evidence="1" id="KW-0862">Zinc</keyword>
<evidence type="ECO:0000259" key="3">
    <source>
        <dbReference type="PROSITE" id="PS50158"/>
    </source>
</evidence>
<proteinExistence type="predicted"/>
<name>A0A9J6GM24_HAELO</name>
<keyword evidence="1" id="KW-0863">Zinc-finger</keyword>
<dbReference type="OrthoDB" id="6488924at2759"/>
<dbReference type="GO" id="GO:0003676">
    <property type="term" value="F:nucleic acid binding"/>
    <property type="evidence" value="ECO:0007669"/>
    <property type="project" value="InterPro"/>
</dbReference>
<evidence type="ECO:0000256" key="2">
    <source>
        <dbReference type="SAM" id="MobiDB-lite"/>
    </source>
</evidence>
<protein>
    <recommendedName>
        <fullName evidence="3">CCHC-type domain-containing protein</fullName>
    </recommendedName>
</protein>
<dbReference type="Proteomes" id="UP000821853">
    <property type="component" value="Chromosome 8"/>
</dbReference>
<dbReference type="PROSITE" id="PS50158">
    <property type="entry name" value="ZF_CCHC"/>
    <property type="match status" value="1"/>
</dbReference>
<organism evidence="4 5">
    <name type="scientific">Haemaphysalis longicornis</name>
    <name type="common">Bush tick</name>
    <dbReference type="NCBI Taxonomy" id="44386"/>
    <lineage>
        <taxon>Eukaryota</taxon>
        <taxon>Metazoa</taxon>
        <taxon>Ecdysozoa</taxon>
        <taxon>Arthropoda</taxon>
        <taxon>Chelicerata</taxon>
        <taxon>Arachnida</taxon>
        <taxon>Acari</taxon>
        <taxon>Parasitiformes</taxon>
        <taxon>Ixodida</taxon>
        <taxon>Ixodoidea</taxon>
        <taxon>Ixodidae</taxon>
        <taxon>Haemaphysalinae</taxon>
        <taxon>Haemaphysalis</taxon>
    </lineage>
</organism>
<accession>A0A9J6GM24</accession>
<feature type="compositionally biased region" description="Basic and acidic residues" evidence="2">
    <location>
        <begin position="17"/>
        <end position="26"/>
    </location>
</feature>
<sequence>MSSPGPSSAMDVTPSGDRSEFLDRGSGRTVIAVNGTPLDESSESHAGWVIATRRGRPTTREQVEPQQQARQPGKRTSSQPTRAQFTQKVNAAFAGAARMPNVPQGEHKVVVRPRGGLLVSKPDPLELIRAVAAVARIELSAFRTDTACPNIGQNILVISTPSEERAGKYDRVREISLGGRNYEVFAYRAAPENTTKGVIGNISQAYSSEEITECAVHDHNPTVIAAHRIGGSRAVIVLFQGVKVPSHVNFAGLWVRCRLYKQHKEVCRTCGQLGHRKDVCPRPDAKIWFACGKPNPGPNHENECRPRCKLCGGPHASGTGNCRNKYKTPFLVRQREQERKMAAEKAAKSGQTGKVRFPGNGEFPKLGEQETRHESRSKSRERREERR</sequence>
<feature type="compositionally biased region" description="Polar residues" evidence="2">
    <location>
        <begin position="64"/>
        <end position="83"/>
    </location>
</feature>
<keyword evidence="1" id="KW-0479">Metal-binding</keyword>
<dbReference type="AlphaFoldDB" id="A0A9J6GM24"/>
<dbReference type="EMBL" id="JABSTR010000010">
    <property type="protein sequence ID" value="KAH9379502.1"/>
    <property type="molecule type" value="Genomic_DNA"/>
</dbReference>
<feature type="domain" description="CCHC-type" evidence="3">
    <location>
        <begin position="267"/>
        <end position="282"/>
    </location>
</feature>
<feature type="region of interest" description="Disordered" evidence="2">
    <location>
        <begin position="335"/>
        <end position="387"/>
    </location>
</feature>
<feature type="compositionally biased region" description="Basic and acidic residues" evidence="2">
    <location>
        <begin position="365"/>
        <end position="387"/>
    </location>
</feature>
<gene>
    <name evidence="4" type="ORF">HPB48_005760</name>
</gene>
<feature type="compositionally biased region" description="Basic and acidic residues" evidence="2">
    <location>
        <begin position="335"/>
        <end position="347"/>
    </location>
</feature>